<dbReference type="FunFam" id="2.130.10.10:FF:001143">
    <property type="entry name" value="Pre-mRNA-splicing factor rse-1, putative"/>
    <property type="match status" value="1"/>
</dbReference>
<accession>A0A0A1U5Y7</accession>
<dbReference type="InterPro" id="IPR018846">
    <property type="entry name" value="Beta-prop_RSE1/DDB1/CPSF1_1st"/>
</dbReference>
<organism evidence="9 10">
    <name type="scientific">Entamoeba invadens IP1</name>
    <dbReference type="NCBI Taxonomy" id="370355"/>
    <lineage>
        <taxon>Eukaryota</taxon>
        <taxon>Amoebozoa</taxon>
        <taxon>Evosea</taxon>
        <taxon>Archamoebae</taxon>
        <taxon>Mastigamoebida</taxon>
        <taxon>Entamoebidae</taxon>
        <taxon>Entamoeba</taxon>
    </lineage>
</organism>
<dbReference type="OMA" id="PRATGHW"/>
<evidence type="ECO:0000256" key="4">
    <source>
        <dbReference type="ARBA" id="ARBA00023187"/>
    </source>
</evidence>
<dbReference type="GO" id="GO:0008380">
    <property type="term" value="P:RNA splicing"/>
    <property type="evidence" value="ECO:0007669"/>
    <property type="project" value="UniProtKB-KW"/>
</dbReference>
<feature type="domain" description="RSE1/DDB1/CPSF1 second beta-propeller" evidence="8">
    <location>
        <begin position="461"/>
        <end position="764"/>
    </location>
</feature>
<sequence>MSYVSLTLEENSTVTSSCFGDFSGTNSIELVLIRAQTLLQIYRISEDSIELLTQTPTFSLIRAISTIKIGNEGKDYILLGSDSGSVCLLSYDAHTNSLKTIHNEIFGKSGIRRVVPGQYIVADPSGRAVMVSAIEKQKFVYVMNRNSNGEVTISSPLEANKSNSICFDLAALDVGFDNPMFAAIEVDYNEQYLPHIKDRIVKKFIVLYEMDLGLNHVVRKSAEPINETANHIIPIPTLKEDVHLGMFICSENRISWYNPGHPIQSIEIPKMDEETTQSTLIVSHVVLRMKTGHFILVQSEYGDLFRIHFQTEDNGDITDLKLTYFDTIQSTLGMIISKKGHIFTASEFNDSHLYQITSLGDEESEEHEGTQQEVEMKEETNGMVQIPFFDAKKDQTPLKITRYDSVRHLDEISNFKSNAPITGMSVCYGDDKKTANKYILYTGRGPSSCVQVLKHQMKTLEVAEITLPAIAMGVYPLQRSKDVSEYLVVPFANATSILKISEDEVKETDETPVILSSYSVRIGMMPDGTFVQVLKEKIVVYTSKIKEVSVVGDIVCAAIVESFVVVGVSKGDDNVIMLFKYEDGGLHEIESKGSFGKIRSVTIENKEVPKFCAVACEDGGIRILTLFNTETTKALTRVSVISLESAINDVKFGVLNSKQIIVAGLDDGKLAWCFFDSNSGEIEETNFEFVGVQNVNLGRVYTTSESGEEWMVGYNGNGILLSTSNGQIKSTPLDQPNIYGVEGFKASFVDNPIALVSGNILKILVFENTTSSLSGVKVPLCMTPRKIVESETVEDTFVLCADNFSKYANDEIIRGDDGEWVSSIYRMDKEATKIELVTKFPQNVYALCGTLLTVSDSIYLVVGLAEKYTSRPIKFTNSSIAVYKVNVDNIQYLYTTQTEYPVRSMAVYGGRVLCGINRQLRMYEIGKKQLLRKAELRQLASEISDIHVINNKIQLVGISDGISFVRFNQTKQEFDIYADTLPRWTVKSVALTPTSYIGSDKFGQIFVEGLDKETEENASNIFSSILSGEKTIYNGAKYKAVSLNEFYLGDIATGFVNCCVRIGAPQIFIVSHLLGGISALIPLNGFGEIEFFEQLEMHMRVRHQNVNGRDHIAYRSSVVPVKGIFDGDLCELFEKLTEEEKKEIAGEMEREVGEIVKKLHDLRNMRAF</sequence>
<dbReference type="SUPFAM" id="SSF50978">
    <property type="entry name" value="WD40 repeat-like"/>
    <property type="match status" value="1"/>
</dbReference>
<evidence type="ECO:0000259" key="6">
    <source>
        <dbReference type="Pfam" id="PF03178"/>
    </source>
</evidence>
<comment type="subcellular location">
    <subcellularLocation>
        <location evidence="1">Nucleus</location>
    </subcellularLocation>
</comment>
<dbReference type="InterPro" id="IPR050358">
    <property type="entry name" value="RSE1/DDB1/CFT1"/>
</dbReference>
<evidence type="ECO:0000256" key="2">
    <source>
        <dbReference type="ARBA" id="ARBA00022664"/>
    </source>
</evidence>
<dbReference type="GO" id="GO:0005681">
    <property type="term" value="C:spliceosomal complex"/>
    <property type="evidence" value="ECO:0007669"/>
    <property type="project" value="UniProtKB-KW"/>
</dbReference>
<dbReference type="Pfam" id="PF03178">
    <property type="entry name" value="CPSF_A"/>
    <property type="match status" value="1"/>
</dbReference>
<gene>
    <name evidence="9" type="ORF">EIN_094730</name>
</gene>
<evidence type="ECO:0000256" key="3">
    <source>
        <dbReference type="ARBA" id="ARBA00022728"/>
    </source>
</evidence>
<dbReference type="InterPro" id="IPR004871">
    <property type="entry name" value="RSE1/DDB1/CPSF1_C"/>
</dbReference>
<feature type="domain" description="RSE1/DDB1/CPSF1 C-terminal" evidence="6">
    <location>
        <begin position="839"/>
        <end position="1134"/>
    </location>
</feature>
<keyword evidence="5" id="KW-0539">Nucleus</keyword>
<dbReference type="KEGG" id="eiv:EIN_094730"/>
<name>A0A0A1U5Y7_ENTIV</name>
<dbReference type="PANTHER" id="PTHR10644">
    <property type="entry name" value="DNA REPAIR/RNA PROCESSING CPSF FAMILY"/>
    <property type="match status" value="1"/>
</dbReference>
<dbReference type="InterPro" id="IPR015943">
    <property type="entry name" value="WD40/YVTN_repeat-like_dom_sf"/>
</dbReference>
<evidence type="ECO:0000256" key="1">
    <source>
        <dbReference type="ARBA" id="ARBA00004123"/>
    </source>
</evidence>
<keyword evidence="3" id="KW-0747">Spliceosome</keyword>
<dbReference type="Gene3D" id="2.130.10.10">
    <property type="entry name" value="YVTN repeat-like/Quinoprotein amine dehydrogenase"/>
    <property type="match status" value="2"/>
</dbReference>
<dbReference type="AlphaFoldDB" id="A0A0A1U5Y7"/>
<dbReference type="InterPro" id="IPR036322">
    <property type="entry name" value="WD40_repeat_dom_sf"/>
</dbReference>
<evidence type="ECO:0000313" key="9">
    <source>
        <dbReference type="EMBL" id="ELP87246.1"/>
    </source>
</evidence>
<dbReference type="InterPro" id="IPR058543">
    <property type="entry name" value="Beta-prop_RSE1/DDB1/CPSF1_2nd"/>
</dbReference>
<evidence type="ECO:0000259" key="8">
    <source>
        <dbReference type="Pfam" id="PF23726"/>
    </source>
</evidence>
<keyword evidence="4" id="KW-0508">mRNA splicing</keyword>
<protein>
    <submittedName>
        <fullName evidence="9">Splicing factor 3B subunit, putative</fullName>
    </submittedName>
</protein>
<evidence type="ECO:0000313" key="10">
    <source>
        <dbReference type="Proteomes" id="UP000014680"/>
    </source>
</evidence>
<dbReference type="GO" id="GO:0003676">
    <property type="term" value="F:nucleic acid binding"/>
    <property type="evidence" value="ECO:0007669"/>
    <property type="project" value="InterPro"/>
</dbReference>
<dbReference type="GeneID" id="14886364"/>
<dbReference type="SUPFAM" id="SSF75011">
    <property type="entry name" value="3-carboxy-cis,cis-mucoante lactonizing enzyme"/>
    <property type="match status" value="1"/>
</dbReference>
<dbReference type="OrthoDB" id="436637at2759"/>
<reference evidence="9 10" key="1">
    <citation type="submission" date="2012-10" db="EMBL/GenBank/DDBJ databases">
        <authorList>
            <person name="Zafar N."/>
            <person name="Inman J."/>
            <person name="Hall N."/>
            <person name="Lorenzi H."/>
            <person name="Caler E."/>
        </authorList>
    </citation>
    <scope>NUCLEOTIDE SEQUENCE [LARGE SCALE GENOMIC DNA]</scope>
    <source>
        <strain evidence="9 10">IP1</strain>
    </source>
</reference>
<dbReference type="Proteomes" id="UP000014680">
    <property type="component" value="Unassembled WGS sequence"/>
</dbReference>
<keyword evidence="2" id="KW-0507">mRNA processing</keyword>
<keyword evidence="10" id="KW-1185">Reference proteome</keyword>
<evidence type="ECO:0000259" key="7">
    <source>
        <dbReference type="Pfam" id="PF10433"/>
    </source>
</evidence>
<feature type="domain" description="RSE1/DDB1/CPSF1 first beta-propeller" evidence="7">
    <location>
        <begin position="14"/>
        <end position="370"/>
    </location>
</feature>
<dbReference type="VEuPathDB" id="AmoebaDB:EIN_094730"/>
<dbReference type="RefSeq" id="XP_004254017.1">
    <property type="nucleotide sequence ID" value="XM_004253969.1"/>
</dbReference>
<evidence type="ECO:0000256" key="5">
    <source>
        <dbReference type="ARBA" id="ARBA00023242"/>
    </source>
</evidence>
<dbReference type="GO" id="GO:0006397">
    <property type="term" value="P:mRNA processing"/>
    <property type="evidence" value="ECO:0007669"/>
    <property type="project" value="UniProtKB-KW"/>
</dbReference>
<dbReference type="Pfam" id="PF10433">
    <property type="entry name" value="Beta-prop_RSE1_1st"/>
    <property type="match status" value="1"/>
</dbReference>
<dbReference type="EMBL" id="KB206860">
    <property type="protein sequence ID" value="ELP87246.1"/>
    <property type="molecule type" value="Genomic_DNA"/>
</dbReference>
<proteinExistence type="predicted"/>
<dbReference type="Pfam" id="PF23726">
    <property type="entry name" value="Beta-prop_RSE1_2nd"/>
    <property type="match status" value="1"/>
</dbReference>